<name>A0ACD5BFA3_9PSEU</name>
<dbReference type="EMBL" id="CP150484">
    <property type="protein sequence ID" value="WYW17948.1"/>
    <property type="molecule type" value="Genomic_DNA"/>
</dbReference>
<sequence>MIEILDDLDVLTRPDVDPRGLSLAGVRYGAKAADTVARDSVIEVTLSPIVHRVIAGSGRATEYYGAEGEPLSREEVVESVVETEGIVHFSGKFSCRIVDGMVSGFALYGAGRGLLAHFGYLRSRDEFLEVFGTPDLAEESFDCGELMGYRHRYRAAEKQVFWDSWDEHVGWLNIGEFDSR</sequence>
<keyword evidence="2" id="KW-1185">Reference proteome</keyword>
<protein>
    <submittedName>
        <fullName evidence="1">Uncharacterized protein</fullName>
    </submittedName>
</protein>
<dbReference type="Proteomes" id="UP001456344">
    <property type="component" value="Chromosome"/>
</dbReference>
<accession>A0ACD5BFA3</accession>
<organism evidence="1 2">
    <name type="scientific">Amycolatopsis coloradensis</name>
    <dbReference type="NCBI Taxonomy" id="76021"/>
    <lineage>
        <taxon>Bacteria</taxon>
        <taxon>Bacillati</taxon>
        <taxon>Actinomycetota</taxon>
        <taxon>Actinomycetes</taxon>
        <taxon>Pseudonocardiales</taxon>
        <taxon>Pseudonocardiaceae</taxon>
        <taxon>Amycolatopsis</taxon>
    </lineage>
</organism>
<gene>
    <name evidence="1" type="ORF">LCL61_20580</name>
</gene>
<evidence type="ECO:0000313" key="1">
    <source>
        <dbReference type="EMBL" id="WYW17948.1"/>
    </source>
</evidence>
<evidence type="ECO:0000313" key="2">
    <source>
        <dbReference type="Proteomes" id="UP001456344"/>
    </source>
</evidence>
<reference evidence="1" key="1">
    <citation type="submission" date="2023-10" db="EMBL/GenBank/DDBJ databases">
        <title>Whole genome sequencing of actinobacterial strain Amycolatopsis sp. (BCA-696) identifies the underlying plant growth-promoting genes.</title>
        <authorList>
            <person name="Gandham P."/>
            <person name="Vadla N."/>
            <person name="Saji A."/>
            <person name="Srinivas V."/>
            <person name="Ruperao P."/>
            <person name="Selvanayagam S."/>
            <person name="Saxena R.K."/>
            <person name="Rathore A."/>
            <person name="Gopalakrishnan S."/>
            <person name="Thakur V."/>
        </authorList>
    </citation>
    <scope>NUCLEOTIDE SEQUENCE</scope>
    <source>
        <strain evidence="1">BCA-696</strain>
    </source>
</reference>
<proteinExistence type="predicted"/>